<dbReference type="SUPFAM" id="SSF54236">
    <property type="entry name" value="Ubiquitin-like"/>
    <property type="match status" value="1"/>
</dbReference>
<dbReference type="PROSITE" id="PS50128">
    <property type="entry name" value="SURP"/>
    <property type="match status" value="2"/>
</dbReference>
<evidence type="ECO:0000313" key="9">
    <source>
        <dbReference type="EMBL" id="ABO94136.1"/>
    </source>
</evidence>
<proteinExistence type="predicted"/>
<dbReference type="Pfam" id="PF01805">
    <property type="entry name" value="Surp"/>
    <property type="match status" value="2"/>
</dbReference>
<dbReference type="SUPFAM" id="SSF109905">
    <property type="entry name" value="Surp module (SWAP domain)"/>
    <property type="match status" value="2"/>
</dbReference>
<dbReference type="Gene3D" id="1.10.10.790">
    <property type="entry name" value="Surp module"/>
    <property type="match status" value="2"/>
</dbReference>
<keyword evidence="3" id="KW-0747">Spliceosome</keyword>
<dbReference type="GO" id="GO:0005686">
    <property type="term" value="C:U2 snRNP"/>
    <property type="evidence" value="ECO:0007669"/>
    <property type="project" value="TreeGrafter"/>
</dbReference>
<evidence type="ECO:0000256" key="2">
    <source>
        <dbReference type="ARBA" id="ARBA00022664"/>
    </source>
</evidence>
<dbReference type="SMART" id="SM00213">
    <property type="entry name" value="UBQ"/>
    <property type="match status" value="1"/>
</dbReference>
<dbReference type="OMA" id="KANNVPT"/>
<evidence type="ECO:0000256" key="4">
    <source>
        <dbReference type="ARBA" id="ARBA00022737"/>
    </source>
</evidence>
<feature type="domain" description="SURP motif" evidence="8">
    <location>
        <begin position="156"/>
        <end position="198"/>
    </location>
</feature>
<dbReference type="HOGENOM" id="CLU_013259_1_0_1"/>
<evidence type="ECO:0000256" key="3">
    <source>
        <dbReference type="ARBA" id="ARBA00022728"/>
    </source>
</evidence>
<keyword evidence="2" id="KW-0507">mRNA processing</keyword>
<organism evidence="9 10">
    <name type="scientific">Ostreococcus lucimarinus (strain CCE9901)</name>
    <dbReference type="NCBI Taxonomy" id="436017"/>
    <lineage>
        <taxon>Eukaryota</taxon>
        <taxon>Viridiplantae</taxon>
        <taxon>Chlorophyta</taxon>
        <taxon>Mamiellophyceae</taxon>
        <taxon>Mamiellales</taxon>
        <taxon>Bathycoccaceae</taxon>
        <taxon>Ostreococcus</taxon>
    </lineage>
</organism>
<sequence length="635" mass="69431">MELAKSTVDTGIGERSVKVDNARAVSLETHTQTVGVIIPPPDVRVIVDKTAQFVGKNGPEFEQRILASEKNNVKFNFLTEGDPYHAYYRQQVDEAKAQANGTAKTETETRAAAPVAEQVLVKPSTGTAKPVVLEPPKSDEFTIPIPAGISSVDLDVIKTTAQFAARNGKKFVTALAGKEHANPQFNFLKPHHSMFTFFTALADAYEKILAPDTALLESLEKGSDKSVVLERVLKRVEWESAQNKAKKDKEDAEEEERIQMALIDWHSFVVVETLDFEDAEDRDLPPPMQLNEVVEAMRKQELEAPSVPEDVEGQAAPVITATMDEEERELVRQATEPRSNPEPPVVENVGAMKVVRNYKKPEERKTAVVDSTKFVVSPITGEMIPLDQMAEHMRISLIDPKWKIQREAMMAKLQGSTQASHEDVAANVLNLARNRPDIFGSTDDEVSKAINAEMLKKRSIAKATAPSPSIAPPSTAVAPPPPTRVAPPPPPPPPKVLTPPPPPAPQEEKKRAAPEPEEEVEPEPKKLKVGDVELDDESEFLEANPGEATINVVCPTVEGDSSLTGQTLEIKVSSLADKIVDLKRSIKPLAGDLAQNKQKLSTLGLGFLKDTASLAYYNLKDGSTLNLSIKARGKR</sequence>
<dbReference type="GO" id="GO:0045292">
    <property type="term" value="P:mRNA cis splicing, via spliceosome"/>
    <property type="evidence" value="ECO:0007669"/>
    <property type="project" value="InterPro"/>
</dbReference>
<reference evidence="9 10" key="1">
    <citation type="journal article" date="2007" name="Proc. Natl. Acad. Sci. U.S.A.">
        <title>The tiny eukaryote Ostreococcus provides genomic insights into the paradox of plankton speciation.</title>
        <authorList>
            <person name="Palenik B."/>
            <person name="Grimwood J."/>
            <person name="Aerts A."/>
            <person name="Rouze P."/>
            <person name="Salamov A."/>
            <person name="Putnam N."/>
            <person name="Dupont C."/>
            <person name="Jorgensen R."/>
            <person name="Derelle E."/>
            <person name="Rombauts S."/>
            <person name="Zhou K."/>
            <person name="Otillar R."/>
            <person name="Merchant S.S."/>
            <person name="Podell S."/>
            <person name="Gaasterland T."/>
            <person name="Napoli C."/>
            <person name="Gendler K."/>
            <person name="Manuell A."/>
            <person name="Tai V."/>
            <person name="Vallon O."/>
            <person name="Piganeau G."/>
            <person name="Jancek S."/>
            <person name="Heijde M."/>
            <person name="Jabbari K."/>
            <person name="Bowler C."/>
            <person name="Lohr M."/>
            <person name="Robbens S."/>
            <person name="Werner G."/>
            <person name="Dubchak I."/>
            <person name="Pazour G.J."/>
            <person name="Ren Q."/>
            <person name="Paulsen I."/>
            <person name="Delwiche C."/>
            <person name="Schmutz J."/>
            <person name="Rokhsar D."/>
            <person name="Van de Peer Y."/>
            <person name="Moreau H."/>
            <person name="Grigoriev I.V."/>
        </authorList>
    </citation>
    <scope>NUCLEOTIDE SEQUENCE [LARGE SCALE GENOMIC DNA]</scope>
    <source>
        <strain evidence="9 10">CCE9901</strain>
    </source>
</reference>
<dbReference type="GeneID" id="4999745"/>
<dbReference type="FunFam" id="1.10.10.790:FF:000001">
    <property type="entry name" value="Splicing factor 3a, subunit 1"/>
    <property type="match status" value="1"/>
</dbReference>
<dbReference type="InterPro" id="IPR029071">
    <property type="entry name" value="Ubiquitin-like_domsf"/>
</dbReference>
<dbReference type="Pfam" id="PF12230">
    <property type="entry name" value="PRP21_like_P"/>
    <property type="match status" value="1"/>
</dbReference>
<dbReference type="KEGG" id="olu:OSTLU_86131"/>
<dbReference type="AlphaFoldDB" id="A4RR64"/>
<dbReference type="InterPro" id="IPR035563">
    <property type="entry name" value="SF3As1_ubi"/>
</dbReference>
<evidence type="ECO:0000256" key="5">
    <source>
        <dbReference type="ARBA" id="ARBA00023187"/>
    </source>
</evidence>
<dbReference type="FunFam" id="1.10.10.790:FF:000002">
    <property type="entry name" value="Splicing factor 3A subunit 1"/>
    <property type="match status" value="1"/>
</dbReference>
<keyword evidence="10" id="KW-1185">Reference proteome</keyword>
<dbReference type="GO" id="GO:0071013">
    <property type="term" value="C:catalytic step 2 spliceosome"/>
    <property type="evidence" value="ECO:0007669"/>
    <property type="project" value="TreeGrafter"/>
</dbReference>
<feature type="domain" description="SURP motif" evidence="8">
    <location>
        <begin position="46"/>
        <end position="88"/>
    </location>
</feature>
<dbReference type="RefSeq" id="XP_001415844.1">
    <property type="nucleotide sequence ID" value="XM_001415807.1"/>
</dbReference>
<protein>
    <recommendedName>
        <fullName evidence="8">SURP motif domain-containing protein</fullName>
    </recommendedName>
</protein>
<evidence type="ECO:0000256" key="7">
    <source>
        <dbReference type="SAM" id="MobiDB-lite"/>
    </source>
</evidence>
<dbReference type="InterPro" id="IPR045146">
    <property type="entry name" value="SF3A1"/>
</dbReference>
<dbReference type="GO" id="GO:0000381">
    <property type="term" value="P:regulation of alternative mRNA splicing, via spliceosome"/>
    <property type="evidence" value="ECO:0007669"/>
    <property type="project" value="TreeGrafter"/>
</dbReference>
<evidence type="ECO:0000313" key="10">
    <source>
        <dbReference type="Proteomes" id="UP000001568"/>
    </source>
</evidence>
<dbReference type="Gramene" id="ABO94136">
    <property type="protein sequence ID" value="ABO94136"/>
    <property type="gene ID" value="OSTLU_86131"/>
</dbReference>
<dbReference type="Gene3D" id="3.10.20.90">
    <property type="entry name" value="Phosphatidylinositol 3-kinase Catalytic Subunit, Chain A, domain 1"/>
    <property type="match status" value="1"/>
</dbReference>
<name>A4RR64_OSTLU</name>
<gene>
    <name evidence="9" type="ORF">OSTLU_86131</name>
</gene>
<keyword evidence="5" id="KW-0508">mRNA splicing</keyword>
<dbReference type="InterPro" id="IPR035967">
    <property type="entry name" value="SWAP/Surp_sf"/>
</dbReference>
<dbReference type="InterPro" id="IPR022030">
    <property type="entry name" value="SF3A1_dom"/>
</dbReference>
<dbReference type="CDD" id="cd01800">
    <property type="entry name" value="Ubl_SF3a120"/>
    <property type="match status" value="1"/>
</dbReference>
<evidence type="ECO:0000256" key="1">
    <source>
        <dbReference type="ARBA" id="ARBA00004123"/>
    </source>
</evidence>
<dbReference type="PANTHER" id="PTHR15316">
    <property type="entry name" value="SPLICEOSOME ASSOCIATED PROTEIN 114/SWAP SPLICING FACTOR-RELATED"/>
    <property type="match status" value="1"/>
</dbReference>
<keyword evidence="4" id="KW-0677">Repeat</keyword>
<keyword evidence="6" id="KW-0539">Nucleus</keyword>
<dbReference type="PANTHER" id="PTHR15316:SF1">
    <property type="entry name" value="SPLICING FACTOR 3A SUBUNIT 1"/>
    <property type="match status" value="1"/>
</dbReference>
<dbReference type="STRING" id="436017.A4RR64"/>
<dbReference type="GO" id="GO:0003723">
    <property type="term" value="F:RNA binding"/>
    <property type="evidence" value="ECO:0007669"/>
    <property type="project" value="InterPro"/>
</dbReference>
<dbReference type="Proteomes" id="UP000001568">
    <property type="component" value="Chromosome 1"/>
</dbReference>
<dbReference type="InterPro" id="IPR000061">
    <property type="entry name" value="Surp"/>
</dbReference>
<evidence type="ECO:0000256" key="6">
    <source>
        <dbReference type="ARBA" id="ARBA00023242"/>
    </source>
</evidence>
<accession>A4RR64</accession>
<dbReference type="eggNOG" id="KOG0007">
    <property type="taxonomic scope" value="Eukaryota"/>
</dbReference>
<dbReference type="EMBL" id="CP000581">
    <property type="protein sequence ID" value="ABO94136.1"/>
    <property type="molecule type" value="Genomic_DNA"/>
</dbReference>
<feature type="compositionally biased region" description="Pro residues" evidence="7">
    <location>
        <begin position="478"/>
        <end position="505"/>
    </location>
</feature>
<dbReference type="OrthoDB" id="447637at2759"/>
<feature type="region of interest" description="Disordered" evidence="7">
    <location>
        <begin position="461"/>
        <end position="530"/>
    </location>
</feature>
<evidence type="ECO:0000259" key="8">
    <source>
        <dbReference type="PROSITE" id="PS50128"/>
    </source>
</evidence>
<dbReference type="InterPro" id="IPR000626">
    <property type="entry name" value="Ubiquitin-like_dom"/>
</dbReference>
<dbReference type="SMART" id="SM00648">
    <property type="entry name" value="SWAP"/>
    <property type="match status" value="2"/>
</dbReference>
<comment type="subcellular location">
    <subcellularLocation>
        <location evidence="1">Nucleus</location>
    </subcellularLocation>
</comment>
<dbReference type="GO" id="GO:0071004">
    <property type="term" value="C:U2-type prespliceosome"/>
    <property type="evidence" value="ECO:0007669"/>
    <property type="project" value="TreeGrafter"/>
</dbReference>
<feature type="compositionally biased region" description="Low complexity" evidence="7">
    <location>
        <begin position="461"/>
        <end position="477"/>
    </location>
</feature>